<reference evidence="1 2" key="1">
    <citation type="submission" date="2018-07" db="EMBL/GenBank/DDBJ databases">
        <title>A high quality draft genome assembly of the barn swallow (H. rustica rustica).</title>
        <authorList>
            <person name="Formenti G."/>
            <person name="Chiara M."/>
            <person name="Poveda L."/>
            <person name="Francoijs K.-J."/>
            <person name="Bonisoli-Alquati A."/>
            <person name="Canova L."/>
            <person name="Gianfranceschi L."/>
            <person name="Horner D.S."/>
            <person name="Saino N."/>
        </authorList>
    </citation>
    <scope>NUCLEOTIDE SEQUENCE [LARGE SCALE GENOMIC DNA]</scope>
    <source>
        <strain evidence="1">Chelidonia</strain>
        <tissue evidence="1">Blood</tissue>
    </source>
</reference>
<name>A0A3M0JZY2_HIRRU</name>
<dbReference type="EMBL" id="QRBI01000120">
    <property type="protein sequence ID" value="RMC06493.1"/>
    <property type="molecule type" value="Genomic_DNA"/>
</dbReference>
<protein>
    <submittedName>
        <fullName evidence="1">Uncharacterized protein</fullName>
    </submittedName>
</protein>
<accession>A0A3M0JZY2</accession>
<proteinExistence type="predicted"/>
<dbReference type="AlphaFoldDB" id="A0A3M0JZY2"/>
<evidence type="ECO:0000313" key="1">
    <source>
        <dbReference type="EMBL" id="RMC06493.1"/>
    </source>
</evidence>
<gene>
    <name evidence="1" type="ORF">DUI87_15929</name>
</gene>
<organism evidence="1 2">
    <name type="scientific">Hirundo rustica rustica</name>
    <dbReference type="NCBI Taxonomy" id="333673"/>
    <lineage>
        <taxon>Eukaryota</taxon>
        <taxon>Metazoa</taxon>
        <taxon>Chordata</taxon>
        <taxon>Craniata</taxon>
        <taxon>Vertebrata</taxon>
        <taxon>Euteleostomi</taxon>
        <taxon>Archelosauria</taxon>
        <taxon>Archosauria</taxon>
        <taxon>Dinosauria</taxon>
        <taxon>Saurischia</taxon>
        <taxon>Theropoda</taxon>
        <taxon>Coelurosauria</taxon>
        <taxon>Aves</taxon>
        <taxon>Neognathae</taxon>
        <taxon>Neoaves</taxon>
        <taxon>Telluraves</taxon>
        <taxon>Australaves</taxon>
        <taxon>Passeriformes</taxon>
        <taxon>Sylvioidea</taxon>
        <taxon>Hirundinidae</taxon>
        <taxon>Hirundo</taxon>
    </lineage>
</organism>
<comment type="caution">
    <text evidence="1">The sequence shown here is derived from an EMBL/GenBank/DDBJ whole genome shotgun (WGS) entry which is preliminary data.</text>
</comment>
<evidence type="ECO:0000313" key="2">
    <source>
        <dbReference type="Proteomes" id="UP000269221"/>
    </source>
</evidence>
<sequence>MPWTPTAVESVFLRVFKPLGMPVFRFTAAMPMKRLPKNGGCSTLGSVQGQFGWVPKQPCLVEPVPA</sequence>
<keyword evidence="2" id="KW-1185">Reference proteome</keyword>
<dbReference type="Proteomes" id="UP000269221">
    <property type="component" value="Unassembled WGS sequence"/>
</dbReference>